<evidence type="ECO:0000256" key="3">
    <source>
        <dbReference type="ARBA" id="ARBA00023038"/>
    </source>
</evidence>
<evidence type="ECO:0000313" key="8">
    <source>
        <dbReference type="Proteomes" id="UP000887569"/>
    </source>
</evidence>
<reference evidence="9" key="1">
    <citation type="submission" date="2022-11" db="UniProtKB">
        <authorList>
            <consortium name="WormBaseParasite"/>
        </authorList>
    </citation>
    <scope>IDENTIFICATION</scope>
</reference>
<dbReference type="InterPro" id="IPR001781">
    <property type="entry name" value="Znf_LIM"/>
</dbReference>
<keyword evidence="2 4" id="KW-0862">Zinc</keyword>
<keyword evidence="8" id="KW-1185">Reference proteome</keyword>
<evidence type="ECO:0000256" key="6">
    <source>
        <dbReference type="SAM" id="SignalP"/>
    </source>
</evidence>
<dbReference type="SMART" id="SM00132">
    <property type="entry name" value="LIM"/>
    <property type="match status" value="1"/>
</dbReference>
<proteinExistence type="predicted"/>
<organism evidence="8 9">
    <name type="scientific">Parascaris univalens</name>
    <name type="common">Nematode worm</name>
    <dbReference type="NCBI Taxonomy" id="6257"/>
    <lineage>
        <taxon>Eukaryota</taxon>
        <taxon>Metazoa</taxon>
        <taxon>Ecdysozoa</taxon>
        <taxon>Nematoda</taxon>
        <taxon>Chromadorea</taxon>
        <taxon>Rhabditida</taxon>
        <taxon>Spirurina</taxon>
        <taxon>Ascaridomorpha</taxon>
        <taxon>Ascaridoidea</taxon>
        <taxon>Ascarididae</taxon>
        <taxon>Parascaris</taxon>
    </lineage>
</organism>
<name>A0A915C3W6_PARUN</name>
<evidence type="ECO:0000256" key="5">
    <source>
        <dbReference type="SAM" id="MobiDB-lite"/>
    </source>
</evidence>
<sequence length="231" mass="26538">MIRMLLGGAIAGLSFALASEYVRIQRGAAKSCSKCSAPVGRDGIYRGEREPRSYMLSFSDRPSEWTEKQSHLRKMKCFGCNKPLDINSVIIFDRAWHKRCLVCANCQKKLTGNRYFMINNKPYDASCFKQVKQKYKGTATHTIIDYRFPDPSVSVPITNSPTENRSDDHNPPSESSTCMRNMERHIRILNQWPSFRTKFLTTTKRTETSETNSRDNKKNDRKDSSTENDNT</sequence>
<dbReference type="Gene3D" id="2.10.110.10">
    <property type="entry name" value="Cysteine Rich Protein"/>
    <property type="match status" value="1"/>
</dbReference>
<accession>A0A915C3W6</accession>
<dbReference type="GO" id="GO:0046872">
    <property type="term" value="F:metal ion binding"/>
    <property type="evidence" value="ECO:0007669"/>
    <property type="project" value="UniProtKB-KW"/>
</dbReference>
<evidence type="ECO:0000256" key="1">
    <source>
        <dbReference type="ARBA" id="ARBA00022723"/>
    </source>
</evidence>
<feature type="region of interest" description="Disordered" evidence="5">
    <location>
        <begin position="154"/>
        <end position="177"/>
    </location>
</feature>
<dbReference type="AlphaFoldDB" id="A0A915C3W6"/>
<feature type="signal peptide" evidence="6">
    <location>
        <begin position="1"/>
        <end position="18"/>
    </location>
</feature>
<evidence type="ECO:0000256" key="2">
    <source>
        <dbReference type="ARBA" id="ARBA00022833"/>
    </source>
</evidence>
<feature type="domain" description="LIM zinc-binding" evidence="7">
    <location>
        <begin position="75"/>
        <end position="134"/>
    </location>
</feature>
<dbReference type="PROSITE" id="PS50023">
    <property type="entry name" value="LIM_DOMAIN_2"/>
    <property type="match status" value="1"/>
</dbReference>
<keyword evidence="6" id="KW-0732">Signal</keyword>
<dbReference type="Proteomes" id="UP000887569">
    <property type="component" value="Unplaced"/>
</dbReference>
<keyword evidence="1 4" id="KW-0479">Metal-binding</keyword>
<feature type="chain" id="PRO_5037805569" evidence="6">
    <location>
        <begin position="19"/>
        <end position="231"/>
    </location>
</feature>
<feature type="region of interest" description="Disordered" evidence="5">
    <location>
        <begin position="200"/>
        <end position="231"/>
    </location>
</feature>
<evidence type="ECO:0000256" key="4">
    <source>
        <dbReference type="PROSITE-ProRule" id="PRU00125"/>
    </source>
</evidence>
<protein>
    <submittedName>
        <fullName evidence="9">LIM zinc-binding domain-containing protein</fullName>
    </submittedName>
</protein>
<evidence type="ECO:0000259" key="7">
    <source>
        <dbReference type="PROSITE" id="PS50023"/>
    </source>
</evidence>
<dbReference type="CDD" id="cd08368">
    <property type="entry name" value="LIM"/>
    <property type="match status" value="1"/>
</dbReference>
<dbReference type="Pfam" id="PF00412">
    <property type="entry name" value="LIM"/>
    <property type="match status" value="1"/>
</dbReference>
<evidence type="ECO:0000313" key="9">
    <source>
        <dbReference type="WBParaSite" id="PgR080_g029_t03"/>
    </source>
</evidence>
<dbReference type="PROSITE" id="PS00478">
    <property type="entry name" value="LIM_DOMAIN_1"/>
    <property type="match status" value="1"/>
</dbReference>
<keyword evidence="3 4" id="KW-0440">LIM domain</keyword>
<dbReference type="WBParaSite" id="PgR080_g029_t03">
    <property type="protein sequence ID" value="PgR080_g029_t03"/>
    <property type="gene ID" value="PgR080_g029"/>
</dbReference>
<feature type="compositionally biased region" description="Basic and acidic residues" evidence="5">
    <location>
        <begin position="204"/>
        <end position="225"/>
    </location>
</feature>